<evidence type="ECO:0000313" key="14">
    <source>
        <dbReference type="Proteomes" id="UP000295097"/>
    </source>
</evidence>
<dbReference type="PROSITE" id="PS01281">
    <property type="entry name" value="GIDA_2"/>
    <property type="match status" value="1"/>
</dbReference>
<evidence type="ECO:0000259" key="12">
    <source>
        <dbReference type="SMART" id="SM01228"/>
    </source>
</evidence>
<dbReference type="InterPro" id="IPR036188">
    <property type="entry name" value="FAD/NAD-bd_sf"/>
</dbReference>
<evidence type="ECO:0000256" key="2">
    <source>
        <dbReference type="ARBA" id="ARBA00003717"/>
    </source>
</evidence>
<dbReference type="GO" id="GO:0050660">
    <property type="term" value="F:flavin adenine dinucleotide binding"/>
    <property type="evidence" value="ECO:0007669"/>
    <property type="project" value="UniProtKB-UniRule"/>
</dbReference>
<dbReference type="Proteomes" id="UP000295097">
    <property type="component" value="Unassembled WGS sequence"/>
</dbReference>
<feature type="binding site" evidence="11">
    <location>
        <begin position="11"/>
        <end position="16"/>
    </location>
    <ligand>
        <name>FAD</name>
        <dbReference type="ChEBI" id="CHEBI:57692"/>
    </ligand>
</feature>
<dbReference type="GO" id="GO:0030488">
    <property type="term" value="P:tRNA methylation"/>
    <property type="evidence" value="ECO:0007669"/>
    <property type="project" value="TreeGrafter"/>
</dbReference>
<dbReference type="Pfam" id="PF01134">
    <property type="entry name" value="GIDA"/>
    <property type="match status" value="1"/>
</dbReference>
<proteinExistence type="inferred from homology"/>
<evidence type="ECO:0000256" key="8">
    <source>
        <dbReference type="ARBA" id="ARBA00023027"/>
    </source>
</evidence>
<dbReference type="InterPro" id="IPR049312">
    <property type="entry name" value="GIDA_C_N"/>
</dbReference>
<keyword evidence="5 11" id="KW-0285">Flavoprotein</keyword>
<dbReference type="OrthoDB" id="9815560at2"/>
<evidence type="ECO:0000256" key="1">
    <source>
        <dbReference type="ARBA" id="ARBA00001974"/>
    </source>
</evidence>
<dbReference type="Gene3D" id="1.10.10.1800">
    <property type="entry name" value="tRNA uridine 5-carboxymethylaminomethyl modification enzyme MnmG/GidA"/>
    <property type="match status" value="1"/>
</dbReference>
<dbReference type="FunFam" id="3.50.50.60:FF:000082">
    <property type="entry name" value="protein MTO1 homolog, mitochondrial isoform X1"/>
    <property type="match status" value="1"/>
</dbReference>
<comment type="caution">
    <text evidence="13">The sequence shown here is derived from an EMBL/GenBank/DDBJ whole genome shotgun (WGS) entry which is preliminary data.</text>
</comment>
<evidence type="ECO:0000256" key="4">
    <source>
        <dbReference type="ARBA" id="ARBA00020461"/>
    </source>
</evidence>
<dbReference type="InterPro" id="IPR044920">
    <property type="entry name" value="MnmG_C_subdom_sf"/>
</dbReference>
<comment type="subcellular location">
    <subcellularLocation>
        <location evidence="11">Cytoplasm</location>
    </subcellularLocation>
</comment>
<dbReference type="InterPro" id="IPR004416">
    <property type="entry name" value="MnmG"/>
</dbReference>
<comment type="subunit">
    <text evidence="9 11">Homodimer. Heterotetramer of two MnmE and two MnmG subunits.</text>
</comment>
<dbReference type="RefSeq" id="WP_132308226.1">
    <property type="nucleotide sequence ID" value="NZ_SMAR01000002.1"/>
</dbReference>
<dbReference type="Gene3D" id="1.10.150.570">
    <property type="entry name" value="GidA associated domain, C-terminal subdomain"/>
    <property type="match status" value="1"/>
</dbReference>
<evidence type="ECO:0000313" key="13">
    <source>
        <dbReference type="EMBL" id="TCT44683.1"/>
    </source>
</evidence>
<dbReference type="InterPro" id="IPR047001">
    <property type="entry name" value="MnmG_C_subdom"/>
</dbReference>
<evidence type="ECO:0000256" key="5">
    <source>
        <dbReference type="ARBA" id="ARBA00022630"/>
    </source>
</evidence>
<evidence type="ECO:0000256" key="7">
    <source>
        <dbReference type="ARBA" id="ARBA00022827"/>
    </source>
</evidence>
<dbReference type="FunFam" id="1.10.150.570:FF:000001">
    <property type="entry name" value="tRNA uridine 5-carboxymethylaminomethyl modification enzyme MnmG"/>
    <property type="match status" value="1"/>
</dbReference>
<keyword evidence="14" id="KW-1185">Reference proteome</keyword>
<dbReference type="FunFam" id="3.50.50.60:FF:000002">
    <property type="entry name" value="tRNA uridine 5-carboxymethylaminomethyl modification enzyme MnmG"/>
    <property type="match status" value="1"/>
</dbReference>
<dbReference type="PANTHER" id="PTHR11806:SF0">
    <property type="entry name" value="PROTEIN MTO1 HOMOLOG, MITOCHONDRIAL"/>
    <property type="match status" value="1"/>
</dbReference>
<feature type="domain" description="tRNA uridine 5-carboxymethylaminomethyl modification enzyme C-terminal subdomain" evidence="12">
    <location>
        <begin position="539"/>
        <end position="610"/>
    </location>
</feature>
<feature type="binding site" evidence="11">
    <location>
        <position position="367"/>
    </location>
    <ligand>
        <name>FAD</name>
        <dbReference type="ChEBI" id="CHEBI:57692"/>
    </ligand>
</feature>
<sequence length="619" mass="67128">MSYQYDVIVIGGGHAGCEAASMAARAGARTALITHSADKIGVMSCNPAIGGLGKGHLVREIDALDGLMGRVADAAAIQYRMLNRRKGPAVRGPRSQADRKLYRQAMQIALRETENLDIIEGDVFDLETDQGCVSAVVTKDGRRFSCGAAVLTTGTFLRGLIHIGNRKIPAGRVGEEPSVGLSGSLDRLGLALGRLKTGTPARLDSSTIDWASLDRQSADADPVPFSFMTDRIVNPQIDCGITRTTPEAHQIIRDNIGLSAMYSGQIEGVGPRYCPSIEDKIMRFGDRDGHQIFLEPEGLDDNTVYPNGISTSLPEEVQKAFIHAIPGLEKVRILQPGYAIEYDHIDPRELTGGLEVKKLSGLFMAGQINGTTGYEEAGAQGLVAGLNAARLAGNSEPVIFSRTDSYIGVMIDDLTTRGVAEPYRMFTSRAEYRLTLRADNADQRLTPMAIALGVASAERRQRFEAFSDALDIARQELKEKSLTPNEAAKFGLKLNQDGQRRTAYDLLSYPDQSVETMSAIWPELWDHDPQVIKAVEIEAAYAVYLDRQASDIAQMQKDESRLIPDNFDYASLAGLSNELKGKLEKARPATIAQASRVDGMTPAAISLLLVRLKMAGMAA</sequence>
<evidence type="ECO:0000256" key="11">
    <source>
        <dbReference type="HAMAP-Rule" id="MF_00129"/>
    </source>
</evidence>
<dbReference type="SMART" id="SM01228">
    <property type="entry name" value="GIDA_assoc_3"/>
    <property type="match status" value="1"/>
</dbReference>
<keyword evidence="7 11" id="KW-0274">FAD</keyword>
<organism evidence="13 14">
    <name type="scientific">Martelella mediterranea</name>
    <dbReference type="NCBI Taxonomy" id="293089"/>
    <lineage>
        <taxon>Bacteria</taxon>
        <taxon>Pseudomonadati</taxon>
        <taxon>Pseudomonadota</taxon>
        <taxon>Alphaproteobacteria</taxon>
        <taxon>Hyphomicrobiales</taxon>
        <taxon>Aurantimonadaceae</taxon>
        <taxon>Martelella</taxon>
    </lineage>
</organism>
<dbReference type="Pfam" id="PF13932">
    <property type="entry name" value="SAM_GIDA_C"/>
    <property type="match status" value="1"/>
</dbReference>
<dbReference type="InterPro" id="IPR020595">
    <property type="entry name" value="MnmG-rel_CS"/>
</dbReference>
<dbReference type="PANTHER" id="PTHR11806">
    <property type="entry name" value="GLUCOSE INHIBITED DIVISION PROTEIN A"/>
    <property type="match status" value="1"/>
</dbReference>
<dbReference type="NCBIfam" id="TIGR00136">
    <property type="entry name" value="mnmG_gidA"/>
    <property type="match status" value="1"/>
</dbReference>
<reference evidence="13 14" key="1">
    <citation type="submission" date="2019-03" db="EMBL/GenBank/DDBJ databases">
        <title>Freshwater and sediment microbial communities from various areas in North America, analyzing microbe dynamics in response to fracking.</title>
        <authorList>
            <person name="Lamendella R."/>
        </authorList>
    </citation>
    <scope>NUCLEOTIDE SEQUENCE [LARGE SCALE GENOMIC DNA]</scope>
    <source>
        <strain evidence="13 14">175.2</strain>
    </source>
</reference>
<dbReference type="AlphaFoldDB" id="A0A4R3NZ18"/>
<dbReference type="SUPFAM" id="SSF51905">
    <property type="entry name" value="FAD/NAD(P)-binding domain"/>
    <property type="match status" value="1"/>
</dbReference>
<comment type="cofactor">
    <cofactor evidence="1 11">
        <name>FAD</name>
        <dbReference type="ChEBI" id="CHEBI:57692"/>
    </cofactor>
</comment>
<gene>
    <name evidence="11" type="primary">mnmG</name>
    <name evidence="11" type="synonym">gidA</name>
    <name evidence="13" type="ORF">EDC90_1002233</name>
</gene>
<keyword evidence="6 11" id="KW-0819">tRNA processing</keyword>
<comment type="function">
    <text evidence="2 11">NAD-binding protein involved in the addition of a carboxymethylaminomethyl (cmnm) group at the wobble position (U34) of certain tRNAs, forming tRNA-cmnm(5)s(2)U34.</text>
</comment>
<dbReference type="GO" id="GO:0002098">
    <property type="term" value="P:tRNA wobble uridine modification"/>
    <property type="evidence" value="ECO:0007669"/>
    <property type="project" value="InterPro"/>
</dbReference>
<evidence type="ECO:0000256" key="6">
    <source>
        <dbReference type="ARBA" id="ARBA00022694"/>
    </source>
</evidence>
<dbReference type="Pfam" id="PF21680">
    <property type="entry name" value="GIDA_C_1st"/>
    <property type="match status" value="1"/>
</dbReference>
<evidence type="ECO:0000256" key="3">
    <source>
        <dbReference type="ARBA" id="ARBA00007653"/>
    </source>
</evidence>
<dbReference type="EMBL" id="SMAR01000002">
    <property type="protein sequence ID" value="TCT44683.1"/>
    <property type="molecule type" value="Genomic_DNA"/>
</dbReference>
<dbReference type="GO" id="GO:0005829">
    <property type="term" value="C:cytosol"/>
    <property type="evidence" value="ECO:0007669"/>
    <property type="project" value="TreeGrafter"/>
</dbReference>
<accession>A0A4R3NZ18</accession>
<keyword evidence="8 11" id="KW-0520">NAD</keyword>
<name>A0A4R3NZ18_9HYPH</name>
<dbReference type="HAMAP" id="MF_00129">
    <property type="entry name" value="MnmG_GidA"/>
    <property type="match status" value="1"/>
</dbReference>
<dbReference type="Gene3D" id="3.50.50.60">
    <property type="entry name" value="FAD/NAD(P)-binding domain"/>
    <property type="match status" value="2"/>
</dbReference>
<dbReference type="InterPro" id="IPR002218">
    <property type="entry name" value="MnmG-rel"/>
</dbReference>
<dbReference type="InterPro" id="IPR040131">
    <property type="entry name" value="MnmG_N"/>
</dbReference>
<feature type="binding site" evidence="11">
    <location>
        <begin position="270"/>
        <end position="284"/>
    </location>
    <ligand>
        <name>NAD(+)</name>
        <dbReference type="ChEBI" id="CHEBI:57540"/>
    </ligand>
</feature>
<keyword evidence="11" id="KW-0963">Cytoplasm</keyword>
<feature type="binding site" evidence="11">
    <location>
        <position position="178"/>
    </location>
    <ligand>
        <name>FAD</name>
        <dbReference type="ChEBI" id="CHEBI:57692"/>
    </ligand>
</feature>
<dbReference type="PROSITE" id="PS01280">
    <property type="entry name" value="GIDA_1"/>
    <property type="match status" value="1"/>
</dbReference>
<evidence type="ECO:0000256" key="9">
    <source>
        <dbReference type="ARBA" id="ARBA00025948"/>
    </source>
</evidence>
<feature type="binding site" evidence="11">
    <location>
        <position position="123"/>
    </location>
    <ligand>
        <name>FAD</name>
        <dbReference type="ChEBI" id="CHEBI:57692"/>
    </ligand>
</feature>
<evidence type="ECO:0000256" key="10">
    <source>
        <dbReference type="ARBA" id="ARBA00031800"/>
    </source>
</evidence>
<protein>
    <recommendedName>
        <fullName evidence="4 11">tRNA uridine 5-carboxymethylaminomethyl modification enzyme MnmG</fullName>
    </recommendedName>
    <alternativeName>
        <fullName evidence="10 11">Glucose-inhibited division protein A</fullName>
    </alternativeName>
</protein>
<comment type="similarity">
    <text evidence="3 11">Belongs to the MnmG family.</text>
</comment>
<dbReference type="InterPro" id="IPR026904">
    <property type="entry name" value="MnmG_C"/>
</dbReference>